<dbReference type="AlphaFoldDB" id="A0A9W5Z189"/>
<dbReference type="EMBL" id="BROQ01000126">
    <property type="protein sequence ID" value="GKZ25886.1"/>
    <property type="molecule type" value="Genomic_DNA"/>
</dbReference>
<reference evidence="1" key="1">
    <citation type="submission" date="2022-07" db="EMBL/GenBank/DDBJ databases">
        <title>Taxonomy of Aspergillus series Nigri: significant species reduction supported by multi-species coalescent approaches.</title>
        <authorList>
            <person name="Bian C."/>
            <person name="Kusuya Y."/>
            <person name="Sklenar F."/>
            <person name="D'hooge E."/>
            <person name="Yaguchi T."/>
            <person name="Takahashi H."/>
            <person name="Hubka V."/>
        </authorList>
    </citation>
    <scope>NUCLEOTIDE SEQUENCE</scope>
    <source>
        <strain evidence="1">CBS 733.88</strain>
    </source>
</reference>
<sequence>MSAPLEDPERKAMRKSLRRLERHITELKPDHQIAPSEIDQLRFTPMALDENSTDRPVFFTPLDGSFLQTPGGKYDKKYGAEYDTYESISDDWRTPKVCAQAIDIYWSNYISTYSLGKQPPGGEIMFSPVEVRDSVYKDLYRYDLPEFGFTDIEQVRHGPYAHMKGTIYNNLNADDDHVLRGELLPIMRLMIGHLRRARFIDHMVVPIMIFSFMGPQQARVFEVYMEGHTVVVRRTKLYDLRTKDAAAFKTFARWYFGRPRAPTGTSQ</sequence>
<proteinExistence type="predicted"/>
<organism evidence="1 2">
    <name type="scientific">Aspergillus brasiliensis</name>
    <dbReference type="NCBI Taxonomy" id="319629"/>
    <lineage>
        <taxon>Eukaryota</taxon>
        <taxon>Fungi</taxon>
        <taxon>Dikarya</taxon>
        <taxon>Ascomycota</taxon>
        <taxon>Pezizomycotina</taxon>
        <taxon>Eurotiomycetes</taxon>
        <taxon>Eurotiomycetidae</taxon>
        <taxon>Eurotiales</taxon>
        <taxon>Aspergillaceae</taxon>
        <taxon>Aspergillus</taxon>
        <taxon>Aspergillus subgen. Circumdati</taxon>
    </lineage>
</organism>
<accession>A0A9W5Z189</accession>
<protein>
    <submittedName>
        <fullName evidence="1">Uncharacterized protein</fullName>
    </submittedName>
</protein>
<dbReference type="Proteomes" id="UP001143548">
    <property type="component" value="Unassembled WGS sequence"/>
</dbReference>
<evidence type="ECO:0000313" key="1">
    <source>
        <dbReference type="EMBL" id="GKZ25886.1"/>
    </source>
</evidence>
<comment type="caution">
    <text evidence="1">The sequence shown here is derived from an EMBL/GenBank/DDBJ whole genome shotgun (WGS) entry which is preliminary data.</text>
</comment>
<gene>
    <name evidence="1" type="ORF">AbraCBS73388_001697</name>
</gene>
<evidence type="ECO:0000313" key="2">
    <source>
        <dbReference type="Proteomes" id="UP001143548"/>
    </source>
</evidence>
<name>A0A9W5Z189_9EURO</name>